<feature type="signal peptide" evidence="2">
    <location>
        <begin position="1"/>
        <end position="37"/>
    </location>
</feature>
<sequence>MTPKDRTARIDRGRPVRRLASALLATALALAGVVVPAAVPTALPTAAADTAGLTEEGHARYTVRAKGSVTAEVTSTITNVLPDRGGRSYYWDSYGIVLPTSARDVTATSGGYPLTVRFEDGADATTHVAVASFAPLRYGRTRTIEWRYDIAGDPVRSESWTRVGPGYATFAAVAPGDEGRATLEVVAPRSMQLDTPADVRRDRDGKRVVYTLAADEDGVAWAPVSLRDPDRADTRDVRVGDHVMTVHGFRGDTEWSRFAAEQVEVGIPVLEDLVGADWPANVHRVRQDSSPNVLGYGGWFSRYEREIVVDESLDVGLLLHELTHAWFNHATLDDRWLVEGVTEVVSQRAVERTGAESPAREAPRRKSDVAFPLATWEPAFTLDDDAEAYGYDAAYTVVQRLTADLDDDAFRALMSDVHDGASRYAAPDRPGQFRGITDWRRFLDLLEAHDVGEGAEKTLRRWVLDRRGKEVLADRAEARETYTALDAADGDWLPPQGLRSTMTWWSFGAAEQAVEALGDAPRHAAEVQQVAGDTGLPVPDGVREAYETARNEDAYTALAAMLTETATTMDRVASVSAQVAAEQDPVTELGRHLLEVDASAADARAALADGELEQARDLVAATTEQADRAQQVGLAVVGGALLVLGLLVLVPWLVVRGVRRRRRRRAVLTAPRVVAVVAAPETVADRERDADTEDAMS</sequence>
<reference evidence="3" key="2">
    <citation type="submission" date="2024-02" db="EMBL/GenBank/DDBJ databases">
        <authorList>
            <person name="Prathaban M."/>
            <person name="Mythili R."/>
            <person name="Sharmila Devi N."/>
            <person name="Sobanaa M."/>
            <person name="Prathiviraj R."/>
            <person name="Selvin J."/>
        </authorList>
    </citation>
    <scope>NUCLEOTIDE SEQUENCE</scope>
    <source>
        <strain evidence="3">MP1014</strain>
    </source>
</reference>
<dbReference type="EMBL" id="JBAGLP010000116">
    <property type="protein sequence ID" value="MEG3614768.1"/>
    <property type="molecule type" value="Genomic_DNA"/>
</dbReference>
<keyword evidence="1" id="KW-0812">Transmembrane</keyword>
<organism evidence="3 4">
    <name type="scientific">Isoptericola haloaureus</name>
    <dbReference type="NCBI Taxonomy" id="1542902"/>
    <lineage>
        <taxon>Bacteria</taxon>
        <taxon>Bacillati</taxon>
        <taxon>Actinomycetota</taxon>
        <taxon>Actinomycetes</taxon>
        <taxon>Micrococcales</taxon>
        <taxon>Promicromonosporaceae</taxon>
        <taxon>Isoptericola</taxon>
    </lineage>
</organism>
<protein>
    <recommendedName>
        <fullName evidence="5">Peptidase M1 membrane alanine aminopeptidase domain-containing protein</fullName>
    </recommendedName>
</protein>
<dbReference type="SUPFAM" id="SSF55486">
    <property type="entry name" value="Metalloproteases ('zincins'), catalytic domain"/>
    <property type="match status" value="1"/>
</dbReference>
<evidence type="ECO:0000256" key="2">
    <source>
        <dbReference type="SAM" id="SignalP"/>
    </source>
</evidence>
<feature type="transmembrane region" description="Helical" evidence="1">
    <location>
        <begin position="632"/>
        <end position="655"/>
    </location>
</feature>
<dbReference type="RefSeq" id="WP_332901523.1">
    <property type="nucleotide sequence ID" value="NZ_JBAGLP010000116.1"/>
</dbReference>
<proteinExistence type="predicted"/>
<keyword evidence="1" id="KW-0472">Membrane</keyword>
<evidence type="ECO:0000256" key="1">
    <source>
        <dbReference type="SAM" id="Phobius"/>
    </source>
</evidence>
<gene>
    <name evidence="3" type="ORF">V5O49_06490</name>
</gene>
<keyword evidence="2" id="KW-0732">Signal</keyword>
<keyword evidence="1" id="KW-1133">Transmembrane helix</keyword>
<evidence type="ECO:0000313" key="3">
    <source>
        <dbReference type="EMBL" id="MEG3614768.1"/>
    </source>
</evidence>
<name>A0ABU7Z5W2_9MICO</name>
<reference evidence="3" key="1">
    <citation type="journal article" date="2024" name="Antonie Van Leeuwenhoek">
        <title>Isoptericola haloaureus sp. nov., a dimorphic actinobacterium isolated from mangrove sediments of southeast India, implicating biosaline agricultural significance through nitrogen fixation and salt tolerance genes.</title>
        <authorList>
            <person name="Prathaban M."/>
            <person name="Prathiviraj R."/>
            <person name="Ravichandran M."/>
            <person name="Natarajan S.D."/>
            <person name="Sobanaa M."/>
            <person name="Hari Krishna Kumar S."/>
            <person name="Chandrasekar V."/>
            <person name="Selvin J."/>
        </authorList>
    </citation>
    <scope>NUCLEOTIDE SEQUENCE</scope>
    <source>
        <strain evidence="3">MP1014</strain>
    </source>
</reference>
<evidence type="ECO:0000313" key="4">
    <source>
        <dbReference type="Proteomes" id="UP001310387"/>
    </source>
</evidence>
<feature type="chain" id="PRO_5045805699" description="Peptidase M1 membrane alanine aminopeptidase domain-containing protein" evidence="2">
    <location>
        <begin position="38"/>
        <end position="697"/>
    </location>
</feature>
<accession>A0ABU7Z5W2</accession>
<evidence type="ECO:0008006" key="5">
    <source>
        <dbReference type="Google" id="ProtNLM"/>
    </source>
</evidence>
<keyword evidence="4" id="KW-1185">Reference proteome</keyword>
<comment type="caution">
    <text evidence="3">The sequence shown here is derived from an EMBL/GenBank/DDBJ whole genome shotgun (WGS) entry which is preliminary data.</text>
</comment>
<dbReference type="Proteomes" id="UP001310387">
    <property type="component" value="Unassembled WGS sequence"/>
</dbReference>